<accession>A0A166WRT0</accession>
<name>A0A166WRT0_9AGAM</name>
<keyword evidence="3" id="KW-1185">Reference proteome</keyword>
<gene>
    <name evidence="2" type="ORF">FIBSPDRAFT_847178</name>
    <name evidence="1" type="ORF">FIBSPDRAFT_869216</name>
</gene>
<evidence type="ECO:0000313" key="1">
    <source>
        <dbReference type="EMBL" id="KZP13546.1"/>
    </source>
</evidence>
<dbReference type="EMBL" id="KV417631">
    <property type="protein sequence ID" value="KZP13546.1"/>
    <property type="molecule type" value="Genomic_DNA"/>
</dbReference>
<evidence type="ECO:0000313" key="2">
    <source>
        <dbReference type="EMBL" id="KZP34039.1"/>
    </source>
</evidence>
<dbReference type="AlphaFoldDB" id="A0A166WRT0"/>
<dbReference type="SUPFAM" id="SSF52047">
    <property type="entry name" value="RNI-like"/>
    <property type="match status" value="1"/>
</dbReference>
<protein>
    <recommendedName>
        <fullName evidence="4">F-box domain-containing protein</fullName>
    </recommendedName>
</protein>
<organism evidence="2 3">
    <name type="scientific">Athelia psychrophila</name>
    <dbReference type="NCBI Taxonomy" id="1759441"/>
    <lineage>
        <taxon>Eukaryota</taxon>
        <taxon>Fungi</taxon>
        <taxon>Dikarya</taxon>
        <taxon>Basidiomycota</taxon>
        <taxon>Agaricomycotina</taxon>
        <taxon>Agaricomycetes</taxon>
        <taxon>Agaricomycetidae</taxon>
        <taxon>Atheliales</taxon>
        <taxon>Atheliaceae</taxon>
        <taxon>Athelia</taxon>
    </lineage>
</organism>
<evidence type="ECO:0008006" key="4">
    <source>
        <dbReference type="Google" id="ProtNLM"/>
    </source>
</evidence>
<dbReference type="OrthoDB" id="3296213at2759"/>
<reference evidence="2 3" key="1">
    <citation type="journal article" date="2016" name="Mol. Biol. Evol.">
        <title>Comparative Genomics of Early-Diverging Mushroom-Forming Fungi Provides Insights into the Origins of Lignocellulose Decay Capabilities.</title>
        <authorList>
            <person name="Nagy L.G."/>
            <person name="Riley R."/>
            <person name="Tritt A."/>
            <person name="Adam C."/>
            <person name="Daum C."/>
            <person name="Floudas D."/>
            <person name="Sun H."/>
            <person name="Yadav J.S."/>
            <person name="Pangilinan J."/>
            <person name="Larsson K.H."/>
            <person name="Matsuura K."/>
            <person name="Barry K."/>
            <person name="Labutti K."/>
            <person name="Kuo R."/>
            <person name="Ohm R.A."/>
            <person name="Bhattacharya S.S."/>
            <person name="Shirouzu T."/>
            <person name="Yoshinaga Y."/>
            <person name="Martin F.M."/>
            <person name="Grigoriev I.V."/>
            <person name="Hibbett D.S."/>
        </authorList>
    </citation>
    <scope>NUCLEOTIDE SEQUENCE [LARGE SCALE GENOMIC DNA]</scope>
    <source>
        <strain evidence="2 3">CBS 109695</strain>
    </source>
</reference>
<dbReference type="EMBL" id="KV417481">
    <property type="protein sequence ID" value="KZP34039.1"/>
    <property type="molecule type" value="Genomic_DNA"/>
</dbReference>
<evidence type="ECO:0000313" key="3">
    <source>
        <dbReference type="Proteomes" id="UP000076532"/>
    </source>
</evidence>
<dbReference type="Proteomes" id="UP000076532">
    <property type="component" value="Unassembled WGS sequence"/>
</dbReference>
<sequence>MNLYDMITLDGCLASLQVNAPMLTNARIVLQHSTTHRLLSGFGLKTELLSRIELRGVSFPCYQNVSLRRLTSLSLTEVVANLHHTQFTSLLAQAPEIEQLSIFGDVVSMGGSSPSPLPIIPIPSLKALTLLPGSLFNFRHLSNSLVTPAIEELSLHHLDADSMGAFMQSFHSDDSKYPMLRSLELRAPIAFPDATPTFLTAFPSITHLSLVAYRPEAHAPVIRALALARTLKQASETRYCGYPSIGVNLKLQDDFDQVAYEAVPVHICPTPIPEVSIALLPNLKSLGVAPLSEDVFIDLRKVISDRAEAGAPIQTLKSSTYDRLSQQNYTWLRERVSLGAI</sequence>
<proteinExistence type="predicted"/>